<keyword evidence="2" id="KW-0472">Membrane</keyword>
<gene>
    <name evidence="4" type="ORF">CgunFtcFv8_021591</name>
</gene>
<keyword evidence="2" id="KW-0812">Transmembrane</keyword>
<keyword evidence="2" id="KW-1133">Transmembrane helix</keyword>
<accession>A0AAN8HRG8</accession>
<evidence type="ECO:0000313" key="5">
    <source>
        <dbReference type="Proteomes" id="UP001331515"/>
    </source>
</evidence>
<name>A0AAN8HRG8_CHAGU</name>
<evidence type="ECO:0000256" key="3">
    <source>
        <dbReference type="SAM" id="SignalP"/>
    </source>
</evidence>
<dbReference type="EMBL" id="JAURVH010001519">
    <property type="protein sequence ID" value="KAK5925984.1"/>
    <property type="molecule type" value="Genomic_DNA"/>
</dbReference>
<keyword evidence="5" id="KW-1185">Reference proteome</keyword>
<feature type="signal peptide" evidence="3">
    <location>
        <begin position="1"/>
        <end position="21"/>
    </location>
</feature>
<evidence type="ECO:0000256" key="1">
    <source>
        <dbReference type="SAM" id="MobiDB-lite"/>
    </source>
</evidence>
<feature type="transmembrane region" description="Helical" evidence="2">
    <location>
        <begin position="229"/>
        <end position="252"/>
    </location>
</feature>
<dbReference type="GO" id="GO:0005886">
    <property type="term" value="C:plasma membrane"/>
    <property type="evidence" value="ECO:0007669"/>
    <property type="project" value="TreeGrafter"/>
</dbReference>
<protein>
    <recommendedName>
        <fullName evidence="6">Interferon gamma receptor 1</fullName>
    </recommendedName>
</protein>
<dbReference type="PANTHER" id="PTHR20859">
    <property type="entry name" value="INTERFERON/INTERLEUKIN RECEPTOR"/>
    <property type="match status" value="1"/>
</dbReference>
<dbReference type="InterPro" id="IPR013783">
    <property type="entry name" value="Ig-like_fold"/>
</dbReference>
<organism evidence="4 5">
    <name type="scientific">Champsocephalus gunnari</name>
    <name type="common">Mackerel icefish</name>
    <dbReference type="NCBI Taxonomy" id="52237"/>
    <lineage>
        <taxon>Eukaryota</taxon>
        <taxon>Metazoa</taxon>
        <taxon>Chordata</taxon>
        <taxon>Craniata</taxon>
        <taxon>Vertebrata</taxon>
        <taxon>Euteleostomi</taxon>
        <taxon>Actinopterygii</taxon>
        <taxon>Neopterygii</taxon>
        <taxon>Teleostei</taxon>
        <taxon>Neoteleostei</taxon>
        <taxon>Acanthomorphata</taxon>
        <taxon>Eupercaria</taxon>
        <taxon>Perciformes</taxon>
        <taxon>Notothenioidei</taxon>
        <taxon>Channichthyidae</taxon>
        <taxon>Champsocephalus</taxon>
    </lineage>
</organism>
<evidence type="ECO:0008006" key="6">
    <source>
        <dbReference type="Google" id="ProtNLM"/>
    </source>
</evidence>
<dbReference type="PANTHER" id="PTHR20859:SF87">
    <property type="entry name" value="CYTOKINE RECEPTOR FAMILY MEMBER B13-RELATED"/>
    <property type="match status" value="1"/>
</dbReference>
<dbReference type="Gene3D" id="2.60.40.10">
    <property type="entry name" value="Immunoglobulins"/>
    <property type="match status" value="1"/>
</dbReference>
<comment type="caution">
    <text evidence="4">The sequence shown here is derived from an EMBL/GenBank/DDBJ whole genome shotgun (WGS) entry which is preliminary data.</text>
</comment>
<feature type="compositionally biased region" description="Acidic residues" evidence="1">
    <location>
        <begin position="384"/>
        <end position="396"/>
    </location>
</feature>
<evidence type="ECO:0000256" key="2">
    <source>
        <dbReference type="SAM" id="Phobius"/>
    </source>
</evidence>
<dbReference type="GO" id="GO:0004896">
    <property type="term" value="F:cytokine receptor activity"/>
    <property type="evidence" value="ECO:0007669"/>
    <property type="project" value="TreeGrafter"/>
</dbReference>
<feature type="region of interest" description="Disordered" evidence="1">
    <location>
        <begin position="287"/>
        <end position="396"/>
    </location>
</feature>
<evidence type="ECO:0000313" key="4">
    <source>
        <dbReference type="EMBL" id="KAK5925984.1"/>
    </source>
</evidence>
<dbReference type="InterPro" id="IPR050650">
    <property type="entry name" value="Type-II_Cytokine-TF_Rcpt"/>
</dbReference>
<dbReference type="AlphaFoldDB" id="A0AAN8HRG8"/>
<reference evidence="4 5" key="1">
    <citation type="journal article" date="2023" name="Mol. Biol. Evol.">
        <title>Genomics of Secondarily Temperate Adaptation in the Only Non-Antarctic Icefish.</title>
        <authorList>
            <person name="Rivera-Colon A.G."/>
            <person name="Rayamajhi N."/>
            <person name="Minhas B.F."/>
            <person name="Madrigal G."/>
            <person name="Bilyk K.T."/>
            <person name="Yoon V."/>
            <person name="Hune M."/>
            <person name="Gregory S."/>
            <person name="Cheng C.H.C."/>
            <person name="Catchen J.M."/>
        </authorList>
    </citation>
    <scope>NUCLEOTIDE SEQUENCE [LARGE SCALE GENOMIC DNA]</scope>
    <source>
        <tissue evidence="4">White muscle</tissue>
    </source>
</reference>
<sequence>MLLVGGAFTALLLLLSGLSAAFVPPPSNLTVICTSPSVNLSWEFSEQQTHTQFKIDVRGSGNKEIHTVWVKERYFDAFDFVWKSEASFMDFYGVNVTAFQGENRSKEAKITFTFNDFKTTDVKCHLDFPHVDLMETDSGATLSFQNPLHYYKKLKQAIGSDASFTFEASSETGQLKEDCGQHENCKLDIVFPADVEKCVTLKGDLLESIGGQAFRQIDKICAKPEEKDLTVALVVLLFVLGIVIVVIIIIIIKVRAWTMEVPDTPPSLLQNGREGEHGPLLVEEDSTPSSVVILPNNPVNTSSVSYDEEKDTSREKTSREDNNREDNNREDREGLPPLDVAYSDGGLLEDNMKEEEEDGSGYLSREGVQPLDAANSDRGLLEENVSDDDDDDSAKN</sequence>
<keyword evidence="3" id="KW-0732">Signal</keyword>
<proteinExistence type="predicted"/>
<feature type="chain" id="PRO_5042869628" description="Interferon gamma receptor 1" evidence="3">
    <location>
        <begin position="22"/>
        <end position="396"/>
    </location>
</feature>
<feature type="compositionally biased region" description="Basic and acidic residues" evidence="1">
    <location>
        <begin position="311"/>
        <end position="334"/>
    </location>
</feature>
<dbReference type="Proteomes" id="UP001331515">
    <property type="component" value="Unassembled WGS sequence"/>
</dbReference>